<name>A0AA38XHW9_9EURO</name>
<dbReference type="AlphaFoldDB" id="A0AA38XHW9"/>
<gene>
    <name evidence="1" type="ORF">H2204_014717</name>
</gene>
<evidence type="ECO:0000313" key="1">
    <source>
        <dbReference type="EMBL" id="KAJ9613723.1"/>
    </source>
</evidence>
<sequence>MTFFSIFNDCTIEDMNQHLFAAAGSHHALLPRAEVSPSRVRMKITVDEDKAPGRMTKTSVQNYWLPGERVTGTLSIESKDPITLAHARIRLDGKTVTKGQFLSQHQDLIPENVPMGLHSETSGVNATVPFDFTISRQVLTKGTHVPQQCLQLPPTLCVGPVLKDDVGGKIYAQPNIGYHLIAQAEIHNADQEPTTITAIQEIPIWVSRAANPPLDTGDFPGEFVESQTLSCRLHRLRSDKYRMTLTTAEPPAITFSDRNSPGIISTNVSIKMEDSRSGADPYRLMAMFHQIQVKIVLGLRAKTFYSMRPFPKLPGQSMLTINGPHRLYDAVIPLPPVKHIIRSWSVQSIAFPSLGADSSERRLSSDAQISYQQQSKNIPTSAFLFTNVPIVARVPMDLPPSFCSAVASRQYSLVLRAKISGAHVKDFVLEVPLQIVYNIEKSHNKHNSDVVKSLLCDDDSPIQDSTPRVS</sequence>
<organism evidence="1 2">
    <name type="scientific">Knufia peltigerae</name>
    <dbReference type="NCBI Taxonomy" id="1002370"/>
    <lineage>
        <taxon>Eukaryota</taxon>
        <taxon>Fungi</taxon>
        <taxon>Dikarya</taxon>
        <taxon>Ascomycota</taxon>
        <taxon>Pezizomycotina</taxon>
        <taxon>Eurotiomycetes</taxon>
        <taxon>Chaetothyriomycetidae</taxon>
        <taxon>Chaetothyriales</taxon>
        <taxon>Trichomeriaceae</taxon>
        <taxon>Knufia</taxon>
    </lineage>
</organism>
<proteinExistence type="predicted"/>
<evidence type="ECO:0000313" key="2">
    <source>
        <dbReference type="Proteomes" id="UP001172681"/>
    </source>
</evidence>
<reference evidence="1" key="1">
    <citation type="submission" date="2022-10" db="EMBL/GenBank/DDBJ databases">
        <title>Culturing micro-colonial fungi from biological soil crusts in the Mojave desert and describing Neophaeococcomyces mojavensis, and introducing the new genera and species Taxawa tesnikishii.</title>
        <authorList>
            <person name="Kurbessoian T."/>
            <person name="Stajich J.E."/>
        </authorList>
    </citation>
    <scope>NUCLEOTIDE SEQUENCE</scope>
    <source>
        <strain evidence="1">TK_35</strain>
    </source>
</reference>
<dbReference type="Proteomes" id="UP001172681">
    <property type="component" value="Unassembled WGS sequence"/>
</dbReference>
<evidence type="ECO:0008006" key="3">
    <source>
        <dbReference type="Google" id="ProtNLM"/>
    </source>
</evidence>
<keyword evidence="2" id="KW-1185">Reference proteome</keyword>
<accession>A0AA38XHW9</accession>
<dbReference type="EMBL" id="JAPDRN010000197">
    <property type="protein sequence ID" value="KAJ9613723.1"/>
    <property type="molecule type" value="Genomic_DNA"/>
</dbReference>
<comment type="caution">
    <text evidence="1">The sequence shown here is derived from an EMBL/GenBank/DDBJ whole genome shotgun (WGS) entry which is preliminary data.</text>
</comment>
<protein>
    <recommendedName>
        <fullName evidence="3">Arrestin-like N-terminal domain-containing protein</fullName>
    </recommendedName>
</protein>